<feature type="binding site" evidence="8">
    <location>
        <position position="335"/>
    </location>
    <ligand>
        <name>Mn(2+)</name>
        <dbReference type="ChEBI" id="CHEBI:29035"/>
        <label>1</label>
    </ligand>
</feature>
<evidence type="ECO:0000256" key="4">
    <source>
        <dbReference type="ARBA" id="ARBA00022438"/>
    </source>
</evidence>
<dbReference type="EC" id="3.4.11.10" evidence="8"/>
<comment type="catalytic activity">
    <reaction evidence="2 8">
        <text>Release of an N-terminal amino acid, preferentially leucine, but not glutamic or aspartic acids.</text>
        <dbReference type="EC" id="3.4.11.10"/>
    </reaction>
</comment>
<feature type="active site" evidence="8">
    <location>
        <position position="263"/>
    </location>
</feature>
<dbReference type="SUPFAM" id="SSF53187">
    <property type="entry name" value="Zn-dependent exopeptidases"/>
    <property type="match status" value="1"/>
</dbReference>
<dbReference type="InterPro" id="IPR023042">
    <property type="entry name" value="Peptidase_M17_leu_NH2_pept"/>
</dbReference>
<comment type="catalytic activity">
    <reaction evidence="1 8">
        <text>Release of an N-terminal amino acid, Xaa-|-Yaa-, in which Xaa is preferably Leu, but may be other amino acids including Pro although not Arg or Lys, and Yaa may be Pro. Amino acid amides and methyl esters are also readily hydrolyzed, but rates on arylamides are exceedingly low.</text>
        <dbReference type="EC" id="3.4.11.1"/>
    </reaction>
</comment>
<keyword evidence="9" id="KW-0812">Transmembrane</keyword>
<comment type="function">
    <text evidence="8">Presumably involved in the processing and regular turnover of intracellular proteins. Catalyzes the removal of unsubstituted N-terminal amino acids from various peptides.</text>
</comment>
<reference evidence="11 12" key="1">
    <citation type="submission" date="2018-12" db="EMBL/GenBank/DDBJ databases">
        <title>Legionella sp,whole genome shotgun sequence.</title>
        <authorList>
            <person name="Wu H."/>
        </authorList>
    </citation>
    <scope>NUCLEOTIDE SEQUENCE [LARGE SCALE GENOMIC DNA]</scope>
    <source>
        <strain evidence="12">km714</strain>
    </source>
</reference>
<dbReference type="RefSeq" id="WP_127111037.1">
    <property type="nucleotide sequence ID" value="NZ_RZGR01000003.1"/>
</dbReference>
<dbReference type="InterPro" id="IPR008283">
    <property type="entry name" value="Peptidase_M17_N"/>
</dbReference>
<dbReference type="EMBL" id="RZGR01000003">
    <property type="protein sequence ID" value="RUQ90740.1"/>
    <property type="molecule type" value="Genomic_DNA"/>
</dbReference>
<dbReference type="Pfam" id="PF00883">
    <property type="entry name" value="Peptidase_M17"/>
    <property type="match status" value="1"/>
</dbReference>
<dbReference type="AlphaFoldDB" id="A0A433JLW6"/>
<dbReference type="CDD" id="cd00433">
    <property type="entry name" value="Peptidase_M17"/>
    <property type="match status" value="1"/>
</dbReference>
<name>A0A433JLW6_9GAMM</name>
<keyword evidence="9" id="KW-0472">Membrane</keyword>
<dbReference type="PRINTS" id="PR00481">
    <property type="entry name" value="LAMNOPPTDASE"/>
</dbReference>
<dbReference type="InterPro" id="IPR011356">
    <property type="entry name" value="Leucine_aapep/pepB"/>
</dbReference>
<keyword evidence="8" id="KW-0963">Cytoplasm</keyword>
<keyword evidence="8" id="KW-0479">Metal-binding</keyword>
<evidence type="ECO:0000256" key="6">
    <source>
        <dbReference type="ARBA" id="ARBA00022801"/>
    </source>
</evidence>
<evidence type="ECO:0000256" key="3">
    <source>
        <dbReference type="ARBA" id="ARBA00009528"/>
    </source>
</evidence>
<accession>A0A433JLW6</accession>
<evidence type="ECO:0000256" key="9">
    <source>
        <dbReference type="SAM" id="Phobius"/>
    </source>
</evidence>
<dbReference type="InterPro" id="IPR000819">
    <property type="entry name" value="Peptidase_M17_C"/>
</dbReference>
<protein>
    <recommendedName>
        <fullName evidence="8">Probable cytosol aminopeptidase</fullName>
        <ecNumber evidence="8">3.4.11.1</ecNumber>
    </recommendedName>
    <alternativeName>
        <fullName evidence="8">Leucine aminopeptidase</fullName>
        <shortName evidence="8">LAP</shortName>
        <ecNumber evidence="8">3.4.11.10</ecNumber>
    </alternativeName>
    <alternativeName>
        <fullName evidence="8">Leucyl aminopeptidase</fullName>
    </alternativeName>
</protein>
<dbReference type="Proteomes" id="UP000288012">
    <property type="component" value="Unassembled WGS sequence"/>
</dbReference>
<keyword evidence="12" id="KW-1185">Reference proteome</keyword>
<feature type="binding site" evidence="8">
    <location>
        <position position="335"/>
    </location>
    <ligand>
        <name>Mn(2+)</name>
        <dbReference type="ChEBI" id="CHEBI:29035"/>
        <label>2</label>
    </ligand>
</feature>
<feature type="binding site" evidence="8">
    <location>
        <position position="333"/>
    </location>
    <ligand>
        <name>Mn(2+)</name>
        <dbReference type="ChEBI" id="CHEBI:29035"/>
        <label>1</label>
    </ligand>
</feature>
<evidence type="ECO:0000256" key="1">
    <source>
        <dbReference type="ARBA" id="ARBA00000135"/>
    </source>
</evidence>
<evidence type="ECO:0000256" key="5">
    <source>
        <dbReference type="ARBA" id="ARBA00022670"/>
    </source>
</evidence>
<dbReference type="PROSITE" id="PS00631">
    <property type="entry name" value="CYTOSOL_AP"/>
    <property type="match status" value="1"/>
</dbReference>
<comment type="caution">
    <text evidence="11">The sequence shown here is derived from an EMBL/GenBank/DDBJ whole genome shotgun (WGS) entry which is preliminary data.</text>
</comment>
<dbReference type="Gene3D" id="3.40.220.10">
    <property type="entry name" value="Leucine Aminopeptidase, subunit E, domain 1"/>
    <property type="match status" value="1"/>
</dbReference>
<dbReference type="Gene3D" id="3.40.630.10">
    <property type="entry name" value="Zn peptidases"/>
    <property type="match status" value="1"/>
</dbReference>
<feature type="active site" evidence="8">
    <location>
        <position position="337"/>
    </location>
</feature>
<dbReference type="Pfam" id="PF02789">
    <property type="entry name" value="Peptidase_M17_N"/>
    <property type="match status" value="1"/>
</dbReference>
<dbReference type="NCBIfam" id="NF002074">
    <property type="entry name" value="PRK00913.1-4"/>
    <property type="match status" value="1"/>
</dbReference>
<keyword evidence="4 8" id="KW-0031">Aminopeptidase</keyword>
<dbReference type="InterPro" id="IPR043472">
    <property type="entry name" value="Macro_dom-like"/>
</dbReference>
<feature type="binding site" evidence="8">
    <location>
        <position position="256"/>
    </location>
    <ligand>
        <name>Mn(2+)</name>
        <dbReference type="ChEBI" id="CHEBI:29035"/>
        <label>1</label>
    </ligand>
</feature>
<evidence type="ECO:0000313" key="12">
    <source>
        <dbReference type="Proteomes" id="UP000288012"/>
    </source>
</evidence>
<feature type="binding site" evidence="8">
    <location>
        <position position="251"/>
    </location>
    <ligand>
        <name>Mn(2+)</name>
        <dbReference type="ChEBI" id="CHEBI:29035"/>
        <label>2</label>
    </ligand>
</feature>
<feature type="binding site" evidence="8">
    <location>
        <position position="256"/>
    </location>
    <ligand>
        <name>Mn(2+)</name>
        <dbReference type="ChEBI" id="CHEBI:29035"/>
        <label>2</label>
    </ligand>
</feature>
<organism evidence="11 12">
    <name type="scientific">Legionella septentrionalis</name>
    <dbReference type="NCBI Taxonomy" id="2498109"/>
    <lineage>
        <taxon>Bacteria</taxon>
        <taxon>Pseudomonadati</taxon>
        <taxon>Pseudomonadota</taxon>
        <taxon>Gammaproteobacteria</taxon>
        <taxon>Legionellales</taxon>
        <taxon>Legionellaceae</taxon>
        <taxon>Legionella</taxon>
    </lineage>
</organism>
<keyword evidence="5 8" id="KW-0645">Protease</keyword>
<keyword evidence="7 8" id="KW-0464">Manganese</keyword>
<feature type="transmembrane region" description="Helical" evidence="9">
    <location>
        <begin position="354"/>
        <end position="373"/>
    </location>
</feature>
<dbReference type="GO" id="GO:0030145">
    <property type="term" value="F:manganese ion binding"/>
    <property type="evidence" value="ECO:0007669"/>
    <property type="project" value="UniProtKB-UniRule"/>
</dbReference>
<dbReference type="GO" id="GO:0005737">
    <property type="term" value="C:cytoplasm"/>
    <property type="evidence" value="ECO:0007669"/>
    <property type="project" value="UniProtKB-SubCell"/>
</dbReference>
<feature type="domain" description="Cytosol aminopeptidase" evidence="10">
    <location>
        <begin position="331"/>
        <end position="338"/>
    </location>
</feature>
<dbReference type="EC" id="3.4.11.1" evidence="8"/>
<comment type="similarity">
    <text evidence="3 8">Belongs to the peptidase M17 family.</text>
</comment>
<evidence type="ECO:0000259" key="10">
    <source>
        <dbReference type="PROSITE" id="PS00631"/>
    </source>
</evidence>
<evidence type="ECO:0000256" key="7">
    <source>
        <dbReference type="ARBA" id="ARBA00023211"/>
    </source>
</evidence>
<dbReference type="PANTHER" id="PTHR11963:SF23">
    <property type="entry name" value="CYTOSOL AMINOPEPTIDASE"/>
    <property type="match status" value="1"/>
</dbReference>
<evidence type="ECO:0000256" key="8">
    <source>
        <dbReference type="HAMAP-Rule" id="MF_00181"/>
    </source>
</evidence>
<comment type="cofactor">
    <cofactor evidence="8">
        <name>Mn(2+)</name>
        <dbReference type="ChEBI" id="CHEBI:29035"/>
    </cofactor>
    <text evidence="8">Binds 2 manganese ions per subunit.</text>
</comment>
<dbReference type="HAMAP" id="MF_00181">
    <property type="entry name" value="Cytosol_peptidase_M17"/>
    <property type="match status" value="1"/>
</dbReference>
<gene>
    <name evidence="8" type="primary">pepA</name>
    <name evidence="11" type="ORF">EKM59_01335</name>
</gene>
<feature type="binding site" evidence="8">
    <location>
        <position position="274"/>
    </location>
    <ligand>
        <name>Mn(2+)</name>
        <dbReference type="ChEBI" id="CHEBI:29035"/>
        <label>2</label>
    </ligand>
</feature>
<proteinExistence type="inferred from homology"/>
<evidence type="ECO:0000256" key="2">
    <source>
        <dbReference type="ARBA" id="ARBA00000967"/>
    </source>
</evidence>
<comment type="subcellular location">
    <subcellularLocation>
        <location evidence="8">Cytoplasm</location>
    </subcellularLocation>
</comment>
<keyword evidence="9" id="KW-1133">Transmembrane helix</keyword>
<dbReference type="SUPFAM" id="SSF52949">
    <property type="entry name" value="Macro domain-like"/>
    <property type="match status" value="1"/>
</dbReference>
<sequence>MEYKMVAAPSLHTSECLVLGILNDLSLPPFTSNFPKEQQALFQKLTNKLSEPGDAVWQEDCYGASLLLIHCGAREKFSIEALNKCIENIVSTLLKQRVETATICLPQLETRDADWQMQHMILQFDAQAYQFLDFKSKNNKPHRLKSLSFFTPNAQATCLHKAEALAQSLRLTRTLANLPANICTPSFLAEQAQALAEEHPELQTKVLNRTDMEQLGMGALLAVAQGSQEPPKLIEISYKNGEGAPVVLVGKGITFDSGGLSLKPADAMTEMKYDMAGAATVLGTLKACALLKLPINVIGLMACAENMPSGSAMRPGDVVKSMSGQTIEIINTDAEGRLVLADALTYAERFKPKFVIDIATLTGAMVIALGYLMTGFMTKDEELAELILSAAARSGDKAWRLPLDDAYQEALESPVADMVNATDRAGSSITAACFLARFAENFRWVHMDIAGTAWISGKKRNATGRPVSLLIRLLEHVAYSH</sequence>
<keyword evidence="6 8" id="KW-0378">Hydrolase</keyword>
<evidence type="ECO:0000313" key="11">
    <source>
        <dbReference type="EMBL" id="RUQ90740.1"/>
    </source>
</evidence>
<dbReference type="GO" id="GO:0070006">
    <property type="term" value="F:metalloaminopeptidase activity"/>
    <property type="evidence" value="ECO:0007669"/>
    <property type="project" value="InterPro"/>
</dbReference>
<dbReference type="PANTHER" id="PTHR11963">
    <property type="entry name" value="LEUCINE AMINOPEPTIDASE-RELATED"/>
    <property type="match status" value="1"/>
</dbReference>
<dbReference type="GO" id="GO:0006508">
    <property type="term" value="P:proteolysis"/>
    <property type="evidence" value="ECO:0007669"/>
    <property type="project" value="UniProtKB-KW"/>
</dbReference>